<dbReference type="Proteomes" id="UP000663814">
    <property type="component" value="Unassembled WGS sequence"/>
</dbReference>
<accession>A0ABS7X5A2</accession>
<evidence type="ECO:0000313" key="1">
    <source>
        <dbReference type="EMBL" id="MBZ9610320.1"/>
    </source>
</evidence>
<evidence type="ECO:0000313" key="2">
    <source>
        <dbReference type="Proteomes" id="UP000663814"/>
    </source>
</evidence>
<dbReference type="Gene3D" id="3.40.50.170">
    <property type="entry name" value="Formyl transferase, N-terminal domain"/>
    <property type="match status" value="1"/>
</dbReference>
<reference evidence="1 2" key="1">
    <citation type="submission" date="2021-08" db="EMBL/GenBank/DDBJ databases">
        <title>Rheinheimera aquimaris sp. nov., isolated from seawater of the East Sea in Korea.</title>
        <authorList>
            <person name="Kim K.H."/>
            <person name="Wenting R."/>
            <person name="Kim K.R."/>
            <person name="Jeon C.O."/>
        </authorList>
    </citation>
    <scope>NUCLEOTIDE SEQUENCE [LARGE SCALE GENOMIC DNA]</scope>
    <source>
        <strain evidence="1 2">MA-13</strain>
    </source>
</reference>
<keyword evidence="2" id="KW-1185">Reference proteome</keyword>
<organism evidence="1 2">
    <name type="scientific">Rheinheimera maricola</name>
    <dbReference type="NCBI Taxonomy" id="2793282"/>
    <lineage>
        <taxon>Bacteria</taxon>
        <taxon>Pseudomonadati</taxon>
        <taxon>Pseudomonadota</taxon>
        <taxon>Gammaproteobacteria</taxon>
        <taxon>Chromatiales</taxon>
        <taxon>Chromatiaceae</taxon>
        <taxon>Rheinheimera</taxon>
    </lineage>
</organism>
<dbReference type="EMBL" id="JAERPS020000001">
    <property type="protein sequence ID" value="MBZ9610320.1"/>
    <property type="molecule type" value="Genomic_DNA"/>
</dbReference>
<gene>
    <name evidence="1" type="ORF">I4W93_001800</name>
</gene>
<protein>
    <recommendedName>
        <fullName evidence="3">Formyl transferase N-terminal domain-containing protein</fullName>
    </recommendedName>
</protein>
<name>A0ABS7X5A2_9GAMM</name>
<comment type="caution">
    <text evidence="1">The sequence shown here is derived from an EMBL/GenBank/DDBJ whole genome shotgun (WGS) entry which is preliminary data.</text>
</comment>
<evidence type="ECO:0008006" key="3">
    <source>
        <dbReference type="Google" id="ProtNLM"/>
    </source>
</evidence>
<dbReference type="SUPFAM" id="SSF53328">
    <property type="entry name" value="Formyltransferase"/>
    <property type="match status" value="1"/>
</dbReference>
<sequence length="473" mass="53580">MSLSYPYVTSSPLDNRQSYTYTAYEGLSFIDSWMDLRQKYVIKNQNTNVVNVISDDSENEYDEISIAPGESITTLATFKWLLRNNEIKKSFVDFFIQRFEVSKRLFDKYLITASRPKSQGGYHSLENYILFAEVLSKYLEKIYYLPALNALLKTVDTILGFHDELTEEQTMRVSIVIKKELFFVSILTDGMQCSRSVFQRQAAIGTDKINVKAKSFDLSHTTFIAADTVRTRAYVLALQNVGIRFNSIVFLKSTKAKWGQASQLPALSTPLDCNVFSSDLNVALSELLNTISDNVVEITSDTINCVEVKNAISEFSSTFVVFSGYGGEIVDVRDLSPDAPILHIHSGYLPQYRGSTTVYYSMLETDECGASAIILEPAIDEGVILYKKLFSLPAEHDDIDYYYDSYIRADVLVETMKVLRHSFGNIQVEEQRPENGDSYYIIHPVLKHISIMKTKGIKPSLFGSKIEAVNKEY</sequence>
<dbReference type="RefSeq" id="WP_205310142.1">
    <property type="nucleotide sequence ID" value="NZ_JAERPS020000001.1"/>
</dbReference>
<proteinExistence type="predicted"/>
<dbReference type="InterPro" id="IPR036477">
    <property type="entry name" value="Formyl_transf_N_sf"/>
</dbReference>